<dbReference type="RefSeq" id="WP_025421202.1">
    <property type="nucleotide sequence ID" value="NZ_CP006569.1"/>
</dbReference>
<dbReference type="Pfam" id="PF01204">
    <property type="entry name" value="Trehalase"/>
    <property type="match status" value="1"/>
</dbReference>
<feature type="binding site" evidence="5">
    <location>
        <begin position="210"/>
        <end position="212"/>
    </location>
    <ligand>
        <name>substrate</name>
    </ligand>
</feature>
<comment type="catalytic activity">
    <reaction evidence="5">
        <text>alpha,alpha-trehalose + H2O = alpha-D-glucose + beta-D-glucose</text>
        <dbReference type="Rhea" id="RHEA:32675"/>
        <dbReference type="ChEBI" id="CHEBI:15377"/>
        <dbReference type="ChEBI" id="CHEBI:15903"/>
        <dbReference type="ChEBI" id="CHEBI:16551"/>
        <dbReference type="ChEBI" id="CHEBI:17925"/>
        <dbReference type="EC" id="3.2.1.28"/>
    </reaction>
</comment>
<dbReference type="InterPro" id="IPR001661">
    <property type="entry name" value="Glyco_hydro_37"/>
</dbReference>
<dbReference type="GO" id="GO:0005993">
    <property type="term" value="P:trehalose catabolic process"/>
    <property type="evidence" value="ECO:0007669"/>
    <property type="project" value="InterPro"/>
</dbReference>
<comment type="similarity">
    <text evidence="5">Belongs to the glycosyl hydrolase 37 family.</text>
</comment>
<dbReference type="InterPro" id="IPR012341">
    <property type="entry name" value="6hp_glycosidase-like_sf"/>
</dbReference>
<dbReference type="PANTHER" id="PTHR23403:SF1">
    <property type="entry name" value="TREHALASE"/>
    <property type="match status" value="1"/>
</dbReference>
<dbReference type="NCBIfam" id="NF009773">
    <property type="entry name" value="PRK13270.1"/>
    <property type="match status" value="1"/>
</dbReference>
<feature type="binding site" evidence="5">
    <location>
        <position position="517"/>
    </location>
    <ligand>
        <name>substrate</name>
    </ligand>
</feature>
<organism evidence="6 7">
    <name type="scientific">Sodalis praecaptivus</name>
    <dbReference type="NCBI Taxonomy" id="1239307"/>
    <lineage>
        <taxon>Bacteria</taxon>
        <taxon>Pseudomonadati</taxon>
        <taxon>Pseudomonadota</taxon>
        <taxon>Gammaproteobacteria</taxon>
        <taxon>Enterobacterales</taxon>
        <taxon>Bruguierivoracaceae</taxon>
        <taxon>Sodalis</taxon>
    </lineage>
</organism>
<gene>
    <name evidence="6" type="primary">treA1</name>
    <name evidence="5" type="synonym">treA</name>
    <name evidence="6" type="ORF">Sant_0995</name>
</gene>
<dbReference type="PROSITE" id="PS00928">
    <property type="entry name" value="TREHALASE_2"/>
    <property type="match status" value="1"/>
</dbReference>
<dbReference type="OrthoDB" id="106887at2"/>
<dbReference type="EMBL" id="CP006569">
    <property type="protein sequence ID" value="AHF76069.1"/>
    <property type="molecule type" value="Genomic_DNA"/>
</dbReference>
<keyword evidence="4 5" id="KW-0326">Glycosidase</keyword>
<comment type="subcellular location">
    <subcellularLocation>
        <location evidence="5">Periplasm</location>
    </subcellularLocation>
</comment>
<keyword evidence="1 5" id="KW-0732">Signal</keyword>
<proteinExistence type="inferred from homology"/>
<feature type="binding site" evidence="5">
    <location>
        <begin position="164"/>
        <end position="165"/>
    </location>
    <ligand>
        <name>substrate</name>
    </ligand>
</feature>
<protein>
    <recommendedName>
        <fullName evidence="5">Periplasmic trehalase</fullName>
        <ecNumber evidence="5">3.2.1.28</ecNumber>
    </recommendedName>
    <alternativeName>
        <fullName evidence="5">Alpha,alpha-trehalase</fullName>
    </alternativeName>
    <alternativeName>
        <fullName evidence="5">Alpha,alpha-trehalose glucohydrolase</fullName>
    </alternativeName>
</protein>
<evidence type="ECO:0000313" key="7">
    <source>
        <dbReference type="Proteomes" id="UP000019028"/>
    </source>
</evidence>
<evidence type="ECO:0000256" key="3">
    <source>
        <dbReference type="ARBA" id="ARBA00022801"/>
    </source>
</evidence>
<evidence type="ECO:0000256" key="4">
    <source>
        <dbReference type="ARBA" id="ARBA00023295"/>
    </source>
</evidence>
<dbReference type="KEGG" id="sod:Sant_0995"/>
<name>W0HQK1_9GAMM</name>
<evidence type="ECO:0000256" key="2">
    <source>
        <dbReference type="ARBA" id="ARBA00022764"/>
    </source>
</evidence>
<keyword evidence="7" id="KW-1185">Reference proteome</keyword>
<reference evidence="6 7" key="1">
    <citation type="journal article" date="2014" name="Genome Biol. Evol.">
        <title>Genome degeneration and adaptation in a nascent stage of symbiosis.</title>
        <authorList>
            <person name="Oakeson K.F."/>
            <person name="Gil R."/>
            <person name="Clayton A.L."/>
            <person name="Dunn D.M."/>
            <person name="von Niederhausern A.C."/>
            <person name="Hamil C."/>
            <person name="Aoyagi A."/>
            <person name="Duval B."/>
            <person name="Baca A."/>
            <person name="Silva F.J."/>
            <person name="Vallier A."/>
            <person name="Jackson D.G."/>
            <person name="Latorre A."/>
            <person name="Weiss R.B."/>
            <person name="Heddi A."/>
            <person name="Moya A."/>
            <person name="Dale C."/>
        </authorList>
    </citation>
    <scope>NUCLEOTIDE SEQUENCE [LARGE SCALE GENOMIC DNA]</scope>
    <source>
        <strain evidence="6 7">HS1</strain>
    </source>
</reference>
<dbReference type="Proteomes" id="UP000019028">
    <property type="component" value="Chromosome"/>
</dbReference>
<dbReference type="PATRIC" id="fig|1239307.3.peg.1070"/>
<comment type="function">
    <text evidence="5">Provides the cells with the ability to utilize trehalose at high osmolarity by splitting it into glucose molecules that can subsequently be taken up by the phosphotransferase-mediated uptake system.</text>
</comment>
<dbReference type="PRINTS" id="PR00744">
    <property type="entry name" value="GLHYDRLASE37"/>
</dbReference>
<evidence type="ECO:0000256" key="1">
    <source>
        <dbReference type="ARBA" id="ARBA00022729"/>
    </source>
</evidence>
<sequence precursor="true">MITRSFRWTWKSFITLGAALSTASGLVKPLPPVKRTPQDETPQSPDIMLGQLYIDVQTAKLYPDQKTFADAVPRRAPAAIIADYQNKRLRKNFNLRHFVDKNFIFPTDRVKYVPPTGQSLREHIITLWPVLTRNDARVRPHDSLLPMPYDYVVPGGRFREIYYWDSYFTMLGLAESGKWDLVRGMTDNFAHEINVFGRIPNGNRSYYISRSQPPFFSLMVDLLAGHDGGEVYERYLPQMKKEYDYWMEGYESLDPGVAAGRLARMHDGAFLNRYWDDEDTPRTESYLDDILTASEAKDRPAAEVYRDLRAGAASGWDFSSRWFDNPLELSSIRTTSILPVDLNALIYHLEHTLANACHMTGDNEAAGRYSLAAQARKAAINHHLWNEAEGYYADYDWLLGKLREQLTAATVFPLYNKIAPPDYARRTAEVIRLQLLKQGGMITTTNVSGQQWDAPNGWAPLQWVAVEGLRHYGEEALAEEIATRFLGNVQRLYNNQHKLVEKYVVEGSGLGGGGGGEYPLQDGFGWTNGVTLKLMVMYCGQSQDNVENVEELLAEADSRQRALAAS</sequence>
<dbReference type="GO" id="GO:0042597">
    <property type="term" value="C:periplasmic space"/>
    <property type="evidence" value="ECO:0007669"/>
    <property type="project" value="UniProtKB-SubCell"/>
</dbReference>
<comment type="caution">
    <text evidence="5">Lacks conserved residue(s) required for the propagation of feature annotation.</text>
</comment>
<dbReference type="HAMAP" id="MF_01060">
    <property type="entry name" value="Peripl_trehalase"/>
    <property type="match status" value="1"/>
</dbReference>
<feature type="binding site" evidence="5">
    <location>
        <position position="201"/>
    </location>
    <ligand>
        <name>substrate</name>
    </ligand>
</feature>
<dbReference type="InterPro" id="IPR023720">
    <property type="entry name" value="Trehalase_periplasmic"/>
</dbReference>
<feature type="chain" id="PRO_5009023573" description="Periplasmic trehalase" evidence="5">
    <location>
        <begin position="24"/>
        <end position="566"/>
    </location>
</feature>
<feature type="active site" description="Proton donor/acceptor" evidence="5">
    <location>
        <position position="317"/>
    </location>
</feature>
<dbReference type="EC" id="3.2.1.28" evidence="5"/>
<evidence type="ECO:0000256" key="5">
    <source>
        <dbReference type="HAMAP-Rule" id="MF_01060"/>
    </source>
</evidence>
<dbReference type="PROSITE" id="PS00927">
    <property type="entry name" value="TREHALASE_1"/>
    <property type="match status" value="1"/>
</dbReference>
<dbReference type="Gene3D" id="1.50.10.10">
    <property type="match status" value="1"/>
</dbReference>
<keyword evidence="3 5" id="KW-0378">Hydrolase</keyword>
<dbReference type="AlphaFoldDB" id="W0HQK1"/>
<dbReference type="InterPro" id="IPR018232">
    <property type="entry name" value="Glyco_hydro_37_CS"/>
</dbReference>
<feature type="active site" description="Proton donor/acceptor" evidence="5">
    <location>
        <position position="501"/>
    </location>
</feature>
<dbReference type="SUPFAM" id="SSF48208">
    <property type="entry name" value="Six-hairpin glycosidases"/>
    <property type="match status" value="1"/>
</dbReference>
<dbReference type="GO" id="GO:0071474">
    <property type="term" value="P:cellular hyperosmotic response"/>
    <property type="evidence" value="ECO:0007669"/>
    <property type="project" value="InterPro"/>
</dbReference>
<feature type="signal peptide" evidence="5">
    <location>
        <begin position="1"/>
        <end position="23"/>
    </location>
</feature>
<comment type="subunit">
    <text evidence="5">Monomer.</text>
</comment>
<keyword evidence="2 5" id="KW-0574">Periplasm</keyword>
<accession>W0HQK1</accession>
<dbReference type="NCBIfam" id="NF009774">
    <property type="entry name" value="PRK13271.1"/>
    <property type="match status" value="1"/>
</dbReference>
<evidence type="ECO:0000313" key="6">
    <source>
        <dbReference type="EMBL" id="AHF76069.1"/>
    </source>
</evidence>
<feature type="binding site" evidence="5">
    <location>
        <position position="157"/>
    </location>
    <ligand>
        <name>substrate</name>
    </ligand>
</feature>
<dbReference type="HOGENOM" id="CLU_006451_3_1_6"/>
<dbReference type="PANTHER" id="PTHR23403">
    <property type="entry name" value="TREHALASE"/>
    <property type="match status" value="1"/>
</dbReference>
<dbReference type="InterPro" id="IPR008928">
    <property type="entry name" value="6-hairpin_glycosidase_sf"/>
</dbReference>
<feature type="binding site" evidence="5">
    <location>
        <position position="315"/>
    </location>
    <ligand>
        <name>substrate</name>
    </ligand>
</feature>
<dbReference type="FunFam" id="1.50.10.10:FF:000003">
    <property type="entry name" value="Cytoplasmic trehalase"/>
    <property type="match status" value="1"/>
</dbReference>
<dbReference type="GO" id="GO:0004555">
    <property type="term" value="F:alpha,alpha-trehalase activity"/>
    <property type="evidence" value="ECO:0007669"/>
    <property type="project" value="UniProtKB-UniRule"/>
</dbReference>